<gene>
    <name evidence="3" type="ORF">G5A70_03150</name>
</gene>
<feature type="domain" description="Glycosyltransferase subfamily 4-like N-terminal" evidence="2">
    <location>
        <begin position="16"/>
        <end position="186"/>
    </location>
</feature>
<dbReference type="SUPFAM" id="SSF53756">
    <property type="entry name" value="UDP-Glycosyltransferase/glycogen phosphorylase"/>
    <property type="match status" value="1"/>
</dbReference>
<comment type="caution">
    <text evidence="3">The sequence shown here is derived from an EMBL/GenBank/DDBJ whole genome shotgun (WGS) entry which is preliminary data.</text>
</comment>
<dbReference type="InterPro" id="IPR001296">
    <property type="entry name" value="Glyco_trans_1"/>
</dbReference>
<dbReference type="EMBL" id="JAAITA010000002">
    <property type="protein sequence ID" value="NSJ85204.1"/>
    <property type="molecule type" value="Genomic_DNA"/>
</dbReference>
<dbReference type="CDD" id="cd03801">
    <property type="entry name" value="GT4_PimA-like"/>
    <property type="match status" value="1"/>
</dbReference>
<evidence type="ECO:0000259" key="2">
    <source>
        <dbReference type="Pfam" id="PF13439"/>
    </source>
</evidence>
<sequence>MRRICIFASHYFPYLGGIERYTYNLSKALMAMGDEVLIVTNNDVKEKSFEVMDGIGVLRLPCYNLMSGRYPVTKPNKEFWEAWKKLWGKEFDLVLINARFYPHTLLGAWFAKRRGIRCLILDHGTSHMTVGKKFPDLVFAAVEHVITWGDRRLCREYFGVSKACCKWLRHFHIQAEGVLYNAVNAENITRIAQNPTEDFRKKYGLEADTALIVYTGRLLKEKGIFKLIKAVEQMETSREVCLFIAGDGEEMEGVKACESHRIKPLGRLDFKNIASLLGQAEIYCLPTEYPEGFPTSVLEAAAAGCYVITTNRGGSGELLVDRSYGTILEQVTVEGLKEELERVLANEEERKRAAAKAQKRVHQLFTWEKTAHKVHQLAEEGVLE</sequence>
<evidence type="ECO:0000259" key="1">
    <source>
        <dbReference type="Pfam" id="PF00534"/>
    </source>
</evidence>
<protein>
    <submittedName>
        <fullName evidence="3">Glycosyltransferase family 4 protein</fullName>
    </submittedName>
</protein>
<keyword evidence="4" id="KW-1185">Reference proteome</keyword>
<dbReference type="RefSeq" id="WP_173747933.1">
    <property type="nucleotide sequence ID" value="NZ_JAAITA010000002.1"/>
</dbReference>
<dbReference type="Proteomes" id="UP000822142">
    <property type="component" value="Unassembled WGS sequence"/>
</dbReference>
<dbReference type="InterPro" id="IPR028098">
    <property type="entry name" value="Glyco_trans_4-like_N"/>
</dbReference>
<dbReference type="Gene3D" id="3.40.50.2000">
    <property type="entry name" value="Glycogen Phosphorylase B"/>
    <property type="match status" value="2"/>
</dbReference>
<dbReference type="Pfam" id="PF00534">
    <property type="entry name" value="Glycos_transf_1"/>
    <property type="match status" value="1"/>
</dbReference>
<feature type="domain" description="Glycosyl transferase family 1" evidence="1">
    <location>
        <begin position="197"/>
        <end position="360"/>
    </location>
</feature>
<dbReference type="PANTHER" id="PTHR45947">
    <property type="entry name" value="SULFOQUINOVOSYL TRANSFERASE SQD2"/>
    <property type="match status" value="1"/>
</dbReference>
<evidence type="ECO:0000313" key="3">
    <source>
        <dbReference type="EMBL" id="NSJ85204.1"/>
    </source>
</evidence>
<dbReference type="InterPro" id="IPR050194">
    <property type="entry name" value="Glycosyltransferase_grp1"/>
</dbReference>
<proteinExistence type="predicted"/>
<accession>A0ABX2I4Q1</accession>
<name>A0ABX2I4Q1_BLAHA</name>
<organism evidence="3 4">
    <name type="scientific">Blautia hansenii</name>
    <name type="common">Ruminococcus hansenii</name>
    <dbReference type="NCBI Taxonomy" id="1322"/>
    <lineage>
        <taxon>Bacteria</taxon>
        <taxon>Bacillati</taxon>
        <taxon>Bacillota</taxon>
        <taxon>Clostridia</taxon>
        <taxon>Lachnospirales</taxon>
        <taxon>Lachnospiraceae</taxon>
        <taxon>Blautia</taxon>
    </lineage>
</organism>
<dbReference type="Pfam" id="PF13439">
    <property type="entry name" value="Glyco_transf_4"/>
    <property type="match status" value="1"/>
</dbReference>
<evidence type="ECO:0000313" key="4">
    <source>
        <dbReference type="Proteomes" id="UP000822142"/>
    </source>
</evidence>
<reference evidence="3 4" key="1">
    <citation type="journal article" date="2020" name="Cell Host Microbe">
        <title>Functional and Genomic Variation between Human-Derived Isolates of Lachnospiraceae Reveals Inter- and Intra-Species Diversity.</title>
        <authorList>
            <person name="Sorbara M.T."/>
            <person name="Littmann E.R."/>
            <person name="Fontana E."/>
            <person name="Moody T.U."/>
            <person name="Kohout C.E."/>
            <person name="Gjonbalaj M."/>
            <person name="Eaton V."/>
            <person name="Seok R."/>
            <person name="Leiner I.M."/>
            <person name="Pamer E.G."/>
        </authorList>
    </citation>
    <scope>NUCLEOTIDE SEQUENCE [LARGE SCALE GENOMIC DNA]</scope>
    <source>
        <strain evidence="3 4">MSK.15.26</strain>
    </source>
</reference>
<dbReference type="PANTHER" id="PTHR45947:SF3">
    <property type="entry name" value="SULFOQUINOVOSYL TRANSFERASE SQD2"/>
    <property type="match status" value="1"/>
</dbReference>